<gene>
    <name evidence="1" type="ORF">ACFPZ3_25880</name>
</gene>
<accession>A0ABW1CPN4</accession>
<comment type="caution">
    <text evidence="1">The sequence shown here is derived from an EMBL/GenBank/DDBJ whole genome shotgun (WGS) entry which is preliminary data.</text>
</comment>
<evidence type="ECO:0000313" key="1">
    <source>
        <dbReference type="EMBL" id="MFC5827307.1"/>
    </source>
</evidence>
<dbReference type="EMBL" id="JBHSPA010000029">
    <property type="protein sequence ID" value="MFC5827307.1"/>
    <property type="molecule type" value="Genomic_DNA"/>
</dbReference>
<protein>
    <submittedName>
        <fullName evidence="1">Uncharacterized protein</fullName>
    </submittedName>
</protein>
<dbReference type="RefSeq" id="WP_379516815.1">
    <property type="nucleotide sequence ID" value="NZ_JBHSPA010000029.1"/>
</dbReference>
<dbReference type="Proteomes" id="UP001596058">
    <property type="component" value="Unassembled WGS sequence"/>
</dbReference>
<sequence length="154" mass="17577">MPVPRTRPGRTPRTGLPRQNGLVYKDGLALRFVPLLIDEAVADAKSGCCHLDAITLRFSEADFVMKLARLTADRLQVAFEASFYLPEGGDVRRLRWELMLSGRPGTARQRAAILREIRNARRDHARGRPSRVRTTWKLITRRLCARRRFRPSAA</sequence>
<keyword evidence="2" id="KW-1185">Reference proteome</keyword>
<reference evidence="2" key="1">
    <citation type="journal article" date="2019" name="Int. J. Syst. Evol. Microbiol.">
        <title>The Global Catalogue of Microorganisms (GCM) 10K type strain sequencing project: providing services to taxonomists for standard genome sequencing and annotation.</title>
        <authorList>
            <consortium name="The Broad Institute Genomics Platform"/>
            <consortium name="The Broad Institute Genome Sequencing Center for Infectious Disease"/>
            <person name="Wu L."/>
            <person name="Ma J."/>
        </authorList>
    </citation>
    <scope>NUCLEOTIDE SEQUENCE [LARGE SCALE GENOMIC DNA]</scope>
    <source>
        <strain evidence="2">CCUG 53903</strain>
    </source>
</reference>
<proteinExistence type="predicted"/>
<organism evidence="1 2">
    <name type="scientific">Nonomuraea insulae</name>
    <dbReference type="NCBI Taxonomy" id="1616787"/>
    <lineage>
        <taxon>Bacteria</taxon>
        <taxon>Bacillati</taxon>
        <taxon>Actinomycetota</taxon>
        <taxon>Actinomycetes</taxon>
        <taxon>Streptosporangiales</taxon>
        <taxon>Streptosporangiaceae</taxon>
        <taxon>Nonomuraea</taxon>
    </lineage>
</organism>
<name>A0ABW1CPN4_9ACTN</name>
<evidence type="ECO:0000313" key="2">
    <source>
        <dbReference type="Proteomes" id="UP001596058"/>
    </source>
</evidence>